<dbReference type="EMBL" id="CP036425">
    <property type="protein sequence ID" value="QDU32106.1"/>
    <property type="molecule type" value="Genomic_DNA"/>
</dbReference>
<dbReference type="Proteomes" id="UP000317369">
    <property type="component" value="Chromosome"/>
</dbReference>
<dbReference type="KEGG" id="pcor:KS4_01350"/>
<evidence type="ECO:0000313" key="1">
    <source>
        <dbReference type="EMBL" id="QDU32106.1"/>
    </source>
</evidence>
<accession>A0A517YPG5</accession>
<organism evidence="1 2">
    <name type="scientific">Poriferisphaera corsica</name>
    <dbReference type="NCBI Taxonomy" id="2528020"/>
    <lineage>
        <taxon>Bacteria</taxon>
        <taxon>Pseudomonadati</taxon>
        <taxon>Planctomycetota</taxon>
        <taxon>Phycisphaerae</taxon>
        <taxon>Phycisphaerales</taxon>
        <taxon>Phycisphaeraceae</taxon>
        <taxon>Poriferisphaera</taxon>
    </lineage>
</organism>
<sequence length="33" mass="3521">MTMSSCGRLVILTKLRAKMIEGLPVGGMLKNDG</sequence>
<reference evidence="1 2" key="1">
    <citation type="submission" date="2019-02" db="EMBL/GenBank/DDBJ databases">
        <title>Deep-cultivation of Planctomycetes and their phenomic and genomic characterization uncovers novel biology.</title>
        <authorList>
            <person name="Wiegand S."/>
            <person name="Jogler M."/>
            <person name="Boedeker C."/>
            <person name="Pinto D."/>
            <person name="Vollmers J."/>
            <person name="Rivas-Marin E."/>
            <person name="Kohn T."/>
            <person name="Peeters S.H."/>
            <person name="Heuer A."/>
            <person name="Rast P."/>
            <person name="Oberbeckmann S."/>
            <person name="Bunk B."/>
            <person name="Jeske O."/>
            <person name="Meyerdierks A."/>
            <person name="Storesund J.E."/>
            <person name="Kallscheuer N."/>
            <person name="Luecker S."/>
            <person name="Lage O.M."/>
            <person name="Pohl T."/>
            <person name="Merkel B.J."/>
            <person name="Hornburger P."/>
            <person name="Mueller R.-W."/>
            <person name="Bruemmer F."/>
            <person name="Labrenz M."/>
            <person name="Spormann A.M."/>
            <person name="Op den Camp H."/>
            <person name="Overmann J."/>
            <person name="Amann R."/>
            <person name="Jetten M.S.M."/>
            <person name="Mascher T."/>
            <person name="Medema M.H."/>
            <person name="Devos D.P."/>
            <person name="Kaster A.-K."/>
            <person name="Ovreas L."/>
            <person name="Rohde M."/>
            <person name="Galperin M.Y."/>
            <person name="Jogler C."/>
        </authorList>
    </citation>
    <scope>NUCLEOTIDE SEQUENCE [LARGE SCALE GENOMIC DNA]</scope>
    <source>
        <strain evidence="1 2">KS4</strain>
    </source>
</reference>
<dbReference type="AlphaFoldDB" id="A0A517YPG5"/>
<protein>
    <submittedName>
        <fullName evidence="1">Uncharacterized protein</fullName>
    </submittedName>
</protein>
<gene>
    <name evidence="1" type="ORF">KS4_01350</name>
</gene>
<keyword evidence="2" id="KW-1185">Reference proteome</keyword>
<evidence type="ECO:0000313" key="2">
    <source>
        <dbReference type="Proteomes" id="UP000317369"/>
    </source>
</evidence>
<name>A0A517YPG5_9BACT</name>
<proteinExistence type="predicted"/>